<comment type="caution">
    <text evidence="1">The sequence shown here is derived from an EMBL/GenBank/DDBJ whole genome shotgun (WGS) entry which is preliminary data.</text>
</comment>
<evidence type="ECO:0000313" key="1">
    <source>
        <dbReference type="EMBL" id="TYK60519.1"/>
    </source>
</evidence>
<dbReference type="Pfam" id="PF05930">
    <property type="entry name" value="Phage_AlpA"/>
    <property type="match status" value="1"/>
</dbReference>
<protein>
    <submittedName>
        <fullName evidence="1">AlpA family phage regulatory protein</fullName>
    </submittedName>
</protein>
<accession>A0A5D3GIK9</accession>
<gene>
    <name evidence="1" type="ORF">FXO26_04560</name>
</gene>
<dbReference type="EMBL" id="VSRO01000001">
    <property type="protein sequence ID" value="TYK60519.1"/>
    <property type="molecule type" value="Genomic_DNA"/>
</dbReference>
<sequence>MGLSLRHGGVYETRGDSYIGEGTFPKPVSLGDRCVGWVESEVHDWILGRIEERDLAESAAARPGRLSMAS</sequence>
<reference evidence="1 2" key="2">
    <citation type="submission" date="2019-08" db="EMBL/GenBank/DDBJ databases">
        <authorList>
            <person name="Brilhante M."/>
            <person name="Perreten V."/>
        </authorList>
    </citation>
    <scope>NUCLEOTIDE SEQUENCE [LARGE SCALE GENOMIC DNA]</scope>
    <source>
        <strain evidence="1 2">MCP106</strain>
    </source>
</reference>
<dbReference type="Proteomes" id="UP000324029">
    <property type="component" value="Unassembled WGS sequence"/>
</dbReference>
<name>A0A5D3GIK9_9PSED</name>
<proteinExistence type="predicted"/>
<dbReference type="InterPro" id="IPR010260">
    <property type="entry name" value="AlpA"/>
</dbReference>
<reference evidence="1 2" key="1">
    <citation type="submission" date="2019-08" db="EMBL/GenBank/DDBJ databases">
        <title>Subclass B2 metallo-beta lactamase from Pseudomonas synxantha.</title>
        <authorList>
            <person name="Poirel L."/>
            <person name="Palmieri M."/>
            <person name="Masseron A."/>
            <person name="Perreten V."/>
            <person name="Nordman P."/>
        </authorList>
    </citation>
    <scope>NUCLEOTIDE SEQUENCE [LARGE SCALE GENOMIC DNA]</scope>
    <source>
        <strain evidence="1 2">MCP106</strain>
    </source>
</reference>
<dbReference type="AlphaFoldDB" id="A0A5D3GIK9"/>
<evidence type="ECO:0000313" key="2">
    <source>
        <dbReference type="Proteomes" id="UP000324029"/>
    </source>
</evidence>
<organism evidence="1 2">
    <name type="scientific">Pseudomonas synxantha</name>
    <dbReference type="NCBI Taxonomy" id="47883"/>
    <lineage>
        <taxon>Bacteria</taxon>
        <taxon>Pseudomonadati</taxon>
        <taxon>Pseudomonadota</taxon>
        <taxon>Gammaproteobacteria</taxon>
        <taxon>Pseudomonadales</taxon>
        <taxon>Pseudomonadaceae</taxon>
        <taxon>Pseudomonas</taxon>
    </lineage>
</organism>
<dbReference type="Gene3D" id="1.10.238.160">
    <property type="match status" value="1"/>
</dbReference>